<accession>A0A0K6FYR3</accession>
<gene>
    <name evidence="2" type="ORF">RSOLAG22IIIB_09462</name>
</gene>
<organism evidence="2 3">
    <name type="scientific">Rhizoctonia solani</name>
    <dbReference type="NCBI Taxonomy" id="456999"/>
    <lineage>
        <taxon>Eukaryota</taxon>
        <taxon>Fungi</taxon>
        <taxon>Dikarya</taxon>
        <taxon>Basidiomycota</taxon>
        <taxon>Agaricomycotina</taxon>
        <taxon>Agaricomycetes</taxon>
        <taxon>Cantharellales</taxon>
        <taxon>Ceratobasidiaceae</taxon>
        <taxon>Rhizoctonia</taxon>
    </lineage>
</organism>
<feature type="region of interest" description="Disordered" evidence="1">
    <location>
        <begin position="310"/>
        <end position="465"/>
    </location>
</feature>
<feature type="compositionally biased region" description="Acidic residues" evidence="1">
    <location>
        <begin position="382"/>
        <end position="391"/>
    </location>
</feature>
<reference evidence="2 3" key="1">
    <citation type="submission" date="2015-07" db="EMBL/GenBank/DDBJ databases">
        <authorList>
            <person name="Noorani M."/>
        </authorList>
    </citation>
    <scope>NUCLEOTIDE SEQUENCE [LARGE SCALE GENOMIC DNA]</scope>
    <source>
        <strain evidence="2">BBA 69670</strain>
    </source>
</reference>
<keyword evidence="3" id="KW-1185">Reference proteome</keyword>
<name>A0A0K6FYR3_9AGAM</name>
<dbReference type="EMBL" id="CYGV01001227">
    <property type="protein sequence ID" value="CUA71289.1"/>
    <property type="molecule type" value="Genomic_DNA"/>
</dbReference>
<feature type="compositionally biased region" description="Basic and acidic residues" evidence="1">
    <location>
        <begin position="398"/>
        <end position="410"/>
    </location>
</feature>
<sequence>MVIPSGLTIPLDQWVCASAHPARLNTLLKSCGSSQNDYSHLNIDDALPLLSHACKTSFGDLTALEFGVKVTQSPLAYSAILTITGPDEIGIEFPDSGKHPTQELAKMHAAYKAILGGAVGYINQSASSAATHLNEAPAHVPPSLEDPIDYLLKTEPADTTQSVTPAAKQGKKSRAIKPKGVEALFTYYLTGVTARLTIKLPSGRSRSYGALPGMPSEPGKELKFYPSTAAAKREVASDALRAGVLQFIKFDKPEETTALPQPPSPSTTTVGAHNPLSTYVAYDPVKIPRTTGANSVPLSGVIRTLAHGLPPRPSFLGHEEATTTQGPGPVPPLEQGKVIDRDEATPSRDTPHVDQSPSPVGEAEAVDELLGPGSSSNIESSEREDEGEVDELASSICENDRHLSEGRSESMELDSDTGSPNEIAVIDPGNRVSLPREEPDAVDEPPQKKQRTEPPESPILETKQELDHEEPRVMLGTSYSSILSGFCFERGHAQPQVTYQRNFKHPKAEGPVMYSVSICLGTSRFELSKQYENIELAEEKLSKRILRQFGVRAKRI</sequence>
<evidence type="ECO:0000313" key="2">
    <source>
        <dbReference type="EMBL" id="CUA71289.1"/>
    </source>
</evidence>
<dbReference type="AlphaFoldDB" id="A0A0K6FYR3"/>
<dbReference type="Proteomes" id="UP000044841">
    <property type="component" value="Unassembled WGS sequence"/>
</dbReference>
<evidence type="ECO:0000256" key="1">
    <source>
        <dbReference type="SAM" id="MobiDB-lite"/>
    </source>
</evidence>
<evidence type="ECO:0000313" key="3">
    <source>
        <dbReference type="Proteomes" id="UP000044841"/>
    </source>
</evidence>
<protein>
    <submittedName>
        <fullName evidence="2">Uncharacterized protein</fullName>
    </submittedName>
</protein>
<proteinExistence type="predicted"/>
<feature type="compositionally biased region" description="Basic and acidic residues" evidence="1">
    <location>
        <begin position="337"/>
        <end position="352"/>
    </location>
</feature>
<feature type="compositionally biased region" description="Basic and acidic residues" evidence="1">
    <location>
        <begin position="434"/>
        <end position="454"/>
    </location>
</feature>
<feature type="region of interest" description="Disordered" evidence="1">
    <location>
        <begin position="255"/>
        <end position="274"/>
    </location>
</feature>